<protein>
    <submittedName>
        <fullName evidence="11">Sugar ABC transporter ATP-binding protein</fullName>
    </submittedName>
</protein>
<evidence type="ECO:0000256" key="4">
    <source>
        <dbReference type="ARBA" id="ARBA00022597"/>
    </source>
</evidence>
<dbReference type="AlphaFoldDB" id="A0A498CWE7"/>
<dbReference type="SMART" id="SM00382">
    <property type="entry name" value="AAA"/>
    <property type="match status" value="2"/>
</dbReference>
<keyword evidence="2" id="KW-0813">Transport</keyword>
<keyword evidence="4" id="KW-0762">Sugar transport</keyword>
<evidence type="ECO:0000256" key="2">
    <source>
        <dbReference type="ARBA" id="ARBA00022448"/>
    </source>
</evidence>
<dbReference type="Gene3D" id="3.40.50.300">
    <property type="entry name" value="P-loop containing nucleotide triphosphate hydrolases"/>
    <property type="match status" value="2"/>
</dbReference>
<keyword evidence="9" id="KW-0472">Membrane</keyword>
<dbReference type="RefSeq" id="WP_121586413.1">
    <property type="nucleotide sequence ID" value="NZ_RCHT01000005.1"/>
</dbReference>
<dbReference type="PROSITE" id="PS50893">
    <property type="entry name" value="ABC_TRANSPORTER_2"/>
    <property type="match status" value="2"/>
</dbReference>
<evidence type="ECO:0000259" key="10">
    <source>
        <dbReference type="PROSITE" id="PS50893"/>
    </source>
</evidence>
<proteinExistence type="predicted"/>
<keyword evidence="12" id="KW-1185">Reference proteome</keyword>
<evidence type="ECO:0000313" key="11">
    <source>
        <dbReference type="EMBL" id="RLL12763.1"/>
    </source>
</evidence>
<dbReference type="Proteomes" id="UP000276301">
    <property type="component" value="Unassembled WGS sequence"/>
</dbReference>
<dbReference type="CDD" id="cd03215">
    <property type="entry name" value="ABC_Carb_Monos_II"/>
    <property type="match status" value="1"/>
</dbReference>
<evidence type="ECO:0000256" key="5">
    <source>
        <dbReference type="ARBA" id="ARBA00022737"/>
    </source>
</evidence>
<evidence type="ECO:0000256" key="7">
    <source>
        <dbReference type="ARBA" id="ARBA00022840"/>
    </source>
</evidence>
<dbReference type="Pfam" id="PF00005">
    <property type="entry name" value="ABC_tran"/>
    <property type="match status" value="2"/>
</dbReference>
<evidence type="ECO:0000256" key="6">
    <source>
        <dbReference type="ARBA" id="ARBA00022741"/>
    </source>
</evidence>
<dbReference type="InterPro" id="IPR003439">
    <property type="entry name" value="ABC_transporter-like_ATP-bd"/>
</dbReference>
<feature type="domain" description="ABC transporter" evidence="10">
    <location>
        <begin position="5"/>
        <end position="240"/>
    </location>
</feature>
<dbReference type="FunFam" id="3.40.50.300:FF:000127">
    <property type="entry name" value="Ribose import ATP-binding protein RbsA"/>
    <property type="match status" value="1"/>
</dbReference>
<evidence type="ECO:0000256" key="3">
    <source>
        <dbReference type="ARBA" id="ARBA00022475"/>
    </source>
</evidence>
<organism evidence="11 12">
    <name type="scientific">Anaerotruncus massiliensis</name>
    <name type="common">ex Liu et al. 2021</name>
    <dbReference type="NCBI Taxonomy" id="2321404"/>
    <lineage>
        <taxon>Bacteria</taxon>
        <taxon>Bacillati</taxon>
        <taxon>Bacillota</taxon>
        <taxon>Clostridia</taxon>
        <taxon>Eubacteriales</taxon>
        <taxon>Oscillospiraceae</taxon>
        <taxon>Anaerotruncus</taxon>
    </lineage>
</organism>
<keyword evidence="8" id="KW-1278">Translocase</keyword>
<keyword evidence="5" id="KW-0677">Repeat</keyword>
<dbReference type="PROSITE" id="PS00211">
    <property type="entry name" value="ABC_TRANSPORTER_1"/>
    <property type="match status" value="1"/>
</dbReference>
<dbReference type="InterPro" id="IPR050107">
    <property type="entry name" value="ABC_carbohydrate_import_ATPase"/>
</dbReference>
<dbReference type="InterPro" id="IPR003593">
    <property type="entry name" value="AAA+_ATPase"/>
</dbReference>
<dbReference type="PANTHER" id="PTHR43790">
    <property type="entry name" value="CARBOHYDRATE TRANSPORT ATP-BINDING PROTEIN MG119-RELATED"/>
    <property type="match status" value="1"/>
</dbReference>
<dbReference type="EMBL" id="RCHT01000005">
    <property type="protein sequence ID" value="RLL12763.1"/>
    <property type="molecule type" value="Genomic_DNA"/>
</dbReference>
<evidence type="ECO:0000256" key="8">
    <source>
        <dbReference type="ARBA" id="ARBA00022967"/>
    </source>
</evidence>
<dbReference type="GO" id="GO:0016887">
    <property type="term" value="F:ATP hydrolysis activity"/>
    <property type="evidence" value="ECO:0007669"/>
    <property type="project" value="InterPro"/>
</dbReference>
<name>A0A498CWE7_9FIRM</name>
<evidence type="ECO:0000313" key="12">
    <source>
        <dbReference type="Proteomes" id="UP000276301"/>
    </source>
</evidence>
<dbReference type="PANTHER" id="PTHR43790:SF3">
    <property type="entry name" value="D-ALLOSE IMPORT ATP-BINDING PROTEIN ALSA-RELATED"/>
    <property type="match status" value="1"/>
</dbReference>
<dbReference type="GO" id="GO:0005524">
    <property type="term" value="F:ATP binding"/>
    <property type="evidence" value="ECO:0007669"/>
    <property type="project" value="UniProtKB-KW"/>
</dbReference>
<dbReference type="InterPro" id="IPR017871">
    <property type="entry name" value="ABC_transporter-like_CS"/>
</dbReference>
<reference evidence="11 12" key="1">
    <citation type="submission" date="2018-10" db="EMBL/GenBank/DDBJ databases">
        <title>Anaerotruncus faecis sp. nov., isolated from human feces.</title>
        <authorList>
            <person name="Wang Y.-J."/>
        </authorList>
    </citation>
    <scope>NUCLEOTIDE SEQUENCE [LARGE SCALE GENOMIC DNA]</scope>
    <source>
        <strain evidence="11 12">22A2-44</strain>
    </source>
</reference>
<dbReference type="GO" id="GO:0005886">
    <property type="term" value="C:plasma membrane"/>
    <property type="evidence" value="ECO:0007669"/>
    <property type="project" value="UniProtKB-SubCell"/>
</dbReference>
<accession>A0A498CWE7</accession>
<dbReference type="SUPFAM" id="SSF52540">
    <property type="entry name" value="P-loop containing nucleoside triphosphate hydrolases"/>
    <property type="match status" value="2"/>
</dbReference>
<sequence>MKHTLEFREICKSFAGVRVLDRVSFSVEGGEVLALVGENGAGKSTLLKILNGDYRQTSGSYLLDGQERHFSSPQEAIAAGIGLIYQERQMFPDLSVAENIFVGNLPIRGGRVDFPALNRMARELIAEFGLPLRPGDKVRDLSVAMQQMVEIMKAYSRRPKVLAFDEPTACLSDKEAQVLFTLIDRLREKGLIVIYVSHRMNEIFRLASKIVVLKDGEFIAEHRAADTDENRLVGEMVGRPVGGMFSGLVRAEPSGEEILRVRGLTGRGFADVGFSLRRGEILGFFGLVGAGRTEVMLALFGAVPAEAGEIELRGKPCRIRRTRDAIDQKIAYCPEDRKQQGIIPLRPVRDNISVVVLRGLCRGPFISSRRENAFARDYVEEFRIKTSSIEKPIYQLSGGNQQKALLARWLSAKPEILILDEPTKGIDVGAKAEIYRMICDVAAQGVAVILVSSELPEIIGLSDRIVVMRNQRVAGELDGRTATEEQVLRYAMLDNREGTT</sequence>
<keyword evidence="6" id="KW-0547">Nucleotide-binding</keyword>
<evidence type="ECO:0000256" key="9">
    <source>
        <dbReference type="ARBA" id="ARBA00023136"/>
    </source>
</evidence>
<comment type="caution">
    <text evidence="11">The sequence shown here is derived from an EMBL/GenBank/DDBJ whole genome shotgun (WGS) entry which is preliminary data.</text>
</comment>
<keyword evidence="7 11" id="KW-0067">ATP-binding</keyword>
<dbReference type="CDD" id="cd03216">
    <property type="entry name" value="ABC_Carb_Monos_I"/>
    <property type="match status" value="1"/>
</dbReference>
<comment type="subcellular location">
    <subcellularLocation>
        <location evidence="1">Cell membrane</location>
        <topology evidence="1">Peripheral membrane protein</topology>
    </subcellularLocation>
</comment>
<feature type="domain" description="ABC transporter" evidence="10">
    <location>
        <begin position="253"/>
        <end position="495"/>
    </location>
</feature>
<keyword evidence="3" id="KW-1003">Cell membrane</keyword>
<evidence type="ECO:0000256" key="1">
    <source>
        <dbReference type="ARBA" id="ARBA00004202"/>
    </source>
</evidence>
<dbReference type="InterPro" id="IPR027417">
    <property type="entry name" value="P-loop_NTPase"/>
</dbReference>
<gene>
    <name evidence="11" type="ORF">D4A47_04965</name>
</gene>